<sequence length="136" mass="15146">MVAFSLSGLAKALHKPDRKFKVLFKQVVNSGANLYVCYGCLSIINKFVYFSRSDMILALVKNTNISSFLADSEAAPVSYWSTLPNSCLNGSAIADKCCTWDGLKSSKWSKFRFCPRTSNKSRSMCCNLVEIFPCKN</sequence>
<evidence type="ECO:0000313" key="1">
    <source>
        <dbReference type="EMBL" id="KAJ4962059.1"/>
    </source>
</evidence>
<dbReference type="AlphaFoldDB" id="A0A9Q0K336"/>
<reference evidence="1" key="1">
    <citation type="journal article" date="2023" name="Plant J.">
        <title>The genome of the king protea, Protea cynaroides.</title>
        <authorList>
            <person name="Chang J."/>
            <person name="Duong T.A."/>
            <person name="Schoeman C."/>
            <person name="Ma X."/>
            <person name="Roodt D."/>
            <person name="Barker N."/>
            <person name="Li Z."/>
            <person name="Van de Peer Y."/>
            <person name="Mizrachi E."/>
        </authorList>
    </citation>
    <scope>NUCLEOTIDE SEQUENCE</scope>
    <source>
        <tissue evidence="1">Young leaves</tissue>
    </source>
</reference>
<dbReference type="OrthoDB" id="423283at2759"/>
<gene>
    <name evidence="1" type="ORF">NE237_021969</name>
</gene>
<evidence type="ECO:0000313" key="2">
    <source>
        <dbReference type="Proteomes" id="UP001141806"/>
    </source>
</evidence>
<dbReference type="Proteomes" id="UP001141806">
    <property type="component" value="Unassembled WGS sequence"/>
</dbReference>
<organism evidence="1 2">
    <name type="scientific">Protea cynaroides</name>
    <dbReference type="NCBI Taxonomy" id="273540"/>
    <lineage>
        <taxon>Eukaryota</taxon>
        <taxon>Viridiplantae</taxon>
        <taxon>Streptophyta</taxon>
        <taxon>Embryophyta</taxon>
        <taxon>Tracheophyta</taxon>
        <taxon>Spermatophyta</taxon>
        <taxon>Magnoliopsida</taxon>
        <taxon>Proteales</taxon>
        <taxon>Proteaceae</taxon>
        <taxon>Protea</taxon>
    </lineage>
</organism>
<protein>
    <submittedName>
        <fullName evidence="1">Uncharacterized protein</fullName>
    </submittedName>
</protein>
<accession>A0A9Q0K336</accession>
<dbReference type="EMBL" id="JAMYWD010000009">
    <property type="protein sequence ID" value="KAJ4962059.1"/>
    <property type="molecule type" value="Genomic_DNA"/>
</dbReference>
<proteinExistence type="predicted"/>
<keyword evidence="2" id="KW-1185">Reference proteome</keyword>
<name>A0A9Q0K336_9MAGN</name>
<comment type="caution">
    <text evidence="1">The sequence shown here is derived from an EMBL/GenBank/DDBJ whole genome shotgun (WGS) entry which is preliminary data.</text>
</comment>